<feature type="transmembrane region" description="Helical" evidence="7">
    <location>
        <begin position="165"/>
        <end position="191"/>
    </location>
</feature>
<reference evidence="8" key="2">
    <citation type="submission" date="2021-04" db="EMBL/GenBank/DDBJ databases">
        <authorList>
            <person name="Gilroy R."/>
        </authorList>
    </citation>
    <scope>NUCLEOTIDE SEQUENCE</scope>
    <source>
        <strain evidence="8">CHK195-9823</strain>
    </source>
</reference>
<feature type="transmembrane region" description="Helical" evidence="7">
    <location>
        <begin position="102"/>
        <end position="125"/>
    </location>
</feature>
<feature type="transmembrane region" description="Helical" evidence="7">
    <location>
        <begin position="197"/>
        <end position="220"/>
    </location>
</feature>
<dbReference type="Pfam" id="PF01554">
    <property type="entry name" value="MatE"/>
    <property type="match status" value="2"/>
</dbReference>
<comment type="caution">
    <text evidence="8">The sequence shown here is derived from an EMBL/GenBank/DDBJ whole genome shotgun (WGS) entry which is preliminary data.</text>
</comment>
<evidence type="ECO:0000256" key="5">
    <source>
        <dbReference type="ARBA" id="ARBA00022989"/>
    </source>
</evidence>
<organism evidence="8 9">
    <name type="scientific">Candidatus Blautia stercorigallinarum</name>
    <dbReference type="NCBI Taxonomy" id="2838501"/>
    <lineage>
        <taxon>Bacteria</taxon>
        <taxon>Bacillati</taxon>
        <taxon>Bacillota</taxon>
        <taxon>Clostridia</taxon>
        <taxon>Lachnospirales</taxon>
        <taxon>Lachnospiraceae</taxon>
        <taxon>Blautia</taxon>
    </lineage>
</organism>
<comment type="subcellular location">
    <subcellularLocation>
        <location evidence="1">Cell membrane</location>
        <topology evidence="1">Multi-pass membrane protein</topology>
    </subcellularLocation>
</comment>
<evidence type="ECO:0000256" key="6">
    <source>
        <dbReference type="ARBA" id="ARBA00023136"/>
    </source>
</evidence>
<dbReference type="PANTHER" id="PTHR42925:SF2">
    <property type="entry name" value="NA+ DRIVEN MULTIDRUG EFFLUX PUMP"/>
    <property type="match status" value="1"/>
</dbReference>
<feature type="transmembrane region" description="Helical" evidence="7">
    <location>
        <begin position="137"/>
        <end position="158"/>
    </location>
</feature>
<feature type="transmembrane region" description="Helical" evidence="7">
    <location>
        <begin position="62"/>
        <end position="81"/>
    </location>
</feature>
<keyword evidence="6 7" id="KW-0472">Membrane</keyword>
<evidence type="ECO:0000313" key="8">
    <source>
        <dbReference type="EMBL" id="HIV40084.1"/>
    </source>
</evidence>
<evidence type="ECO:0000256" key="1">
    <source>
        <dbReference type="ARBA" id="ARBA00004651"/>
    </source>
</evidence>
<sequence length="455" mass="49607">MTFIKKNMSIEDRRFYKDVFRLVMPMAVQNLINVGVTSTDVIMLGRVGETALSGVSLANQVYFILSLLFFGLTSGACVLTAQYWGKKDTRTIEKVMGMSFRISIAAGIVFAVGAIFFPQYLMLIFTSDPAIIAEGVSYLKIVGFSYILSAFTNVYLNIIRSIERVVIATVVYGVSLCANIILNSIFIFGLLGCPAMGSAGAALGTLLSRAIEVIIVVYYAQKKNDVVKIHIRDFFVRDKALGRDFFTYAFPVLLNEFAWGAGMAAISAIVGHLGSAAVAAHSVTQVCRQLSMVIGFGISSATAIMIGKAIGEKKEDLAREYGQRFVKLSIICGIGGAVVILAISPLLPLFLKLTPLAKSYLSAMMVIMSYYVIGQSLNSTIVVGVLRAGGDTRFGLFLDVGVMWLCSIVGAAVGAFVIGIPMPWVYILLCSDEVIKIPFSLWRYKSYRWLRNVTR</sequence>
<feature type="transmembrane region" description="Helical" evidence="7">
    <location>
        <begin position="396"/>
        <end position="418"/>
    </location>
</feature>
<feature type="transmembrane region" description="Helical" evidence="7">
    <location>
        <begin position="290"/>
        <end position="307"/>
    </location>
</feature>
<dbReference type="NCBIfam" id="TIGR00797">
    <property type="entry name" value="matE"/>
    <property type="match status" value="1"/>
</dbReference>
<keyword evidence="3" id="KW-1003">Cell membrane</keyword>
<accession>A0A9D1PF30</accession>
<dbReference type="InterPro" id="IPR047135">
    <property type="entry name" value="YsiQ"/>
</dbReference>
<evidence type="ECO:0000256" key="4">
    <source>
        <dbReference type="ARBA" id="ARBA00022692"/>
    </source>
</evidence>
<dbReference type="PANTHER" id="PTHR42925">
    <property type="entry name" value="MULTIDRUG AND TOXIN EFFLUX PROTEIN MATE FAMILY"/>
    <property type="match status" value="1"/>
</dbReference>
<protein>
    <submittedName>
        <fullName evidence="8">MATE family efflux transporter</fullName>
    </submittedName>
</protein>
<evidence type="ECO:0000256" key="7">
    <source>
        <dbReference type="SAM" id="Phobius"/>
    </source>
</evidence>
<reference evidence="8" key="1">
    <citation type="journal article" date="2021" name="PeerJ">
        <title>Extensive microbial diversity within the chicken gut microbiome revealed by metagenomics and culture.</title>
        <authorList>
            <person name="Gilroy R."/>
            <person name="Ravi A."/>
            <person name="Getino M."/>
            <person name="Pursley I."/>
            <person name="Horton D.L."/>
            <person name="Alikhan N.F."/>
            <person name="Baker D."/>
            <person name="Gharbi K."/>
            <person name="Hall N."/>
            <person name="Watson M."/>
            <person name="Adriaenssens E.M."/>
            <person name="Foster-Nyarko E."/>
            <person name="Jarju S."/>
            <person name="Secka A."/>
            <person name="Antonio M."/>
            <person name="Oren A."/>
            <person name="Chaudhuri R.R."/>
            <person name="La Ragione R."/>
            <person name="Hildebrand F."/>
            <person name="Pallen M.J."/>
        </authorList>
    </citation>
    <scope>NUCLEOTIDE SEQUENCE</scope>
    <source>
        <strain evidence="8">CHK195-9823</strain>
    </source>
</reference>
<keyword evidence="2" id="KW-0813">Transport</keyword>
<dbReference type="CDD" id="cd13134">
    <property type="entry name" value="MATE_like_8"/>
    <property type="match status" value="1"/>
</dbReference>
<feature type="transmembrane region" description="Helical" evidence="7">
    <location>
        <begin position="363"/>
        <end position="384"/>
    </location>
</feature>
<gene>
    <name evidence="8" type="ORF">H9747_14000</name>
</gene>
<dbReference type="EMBL" id="DXIQ01000097">
    <property type="protein sequence ID" value="HIV40084.1"/>
    <property type="molecule type" value="Genomic_DNA"/>
</dbReference>
<dbReference type="AlphaFoldDB" id="A0A9D1PF30"/>
<evidence type="ECO:0000256" key="2">
    <source>
        <dbReference type="ARBA" id="ARBA00022448"/>
    </source>
</evidence>
<dbReference type="Proteomes" id="UP000886814">
    <property type="component" value="Unassembled WGS sequence"/>
</dbReference>
<dbReference type="GO" id="GO:0015297">
    <property type="term" value="F:antiporter activity"/>
    <property type="evidence" value="ECO:0007669"/>
    <property type="project" value="InterPro"/>
</dbReference>
<feature type="transmembrane region" description="Helical" evidence="7">
    <location>
        <begin position="20"/>
        <end position="42"/>
    </location>
</feature>
<proteinExistence type="predicted"/>
<dbReference type="GO" id="GO:0005886">
    <property type="term" value="C:plasma membrane"/>
    <property type="evidence" value="ECO:0007669"/>
    <property type="project" value="UniProtKB-SubCell"/>
</dbReference>
<evidence type="ECO:0000256" key="3">
    <source>
        <dbReference type="ARBA" id="ARBA00022475"/>
    </source>
</evidence>
<evidence type="ECO:0000313" key="9">
    <source>
        <dbReference type="Proteomes" id="UP000886814"/>
    </source>
</evidence>
<dbReference type="GO" id="GO:0042910">
    <property type="term" value="F:xenobiotic transmembrane transporter activity"/>
    <property type="evidence" value="ECO:0007669"/>
    <property type="project" value="InterPro"/>
</dbReference>
<keyword evidence="4 7" id="KW-0812">Transmembrane</keyword>
<dbReference type="InterPro" id="IPR048279">
    <property type="entry name" value="MdtK-like"/>
</dbReference>
<dbReference type="PIRSF" id="PIRSF006603">
    <property type="entry name" value="DinF"/>
    <property type="match status" value="1"/>
</dbReference>
<name>A0A9D1PF30_9FIRM</name>
<feature type="transmembrane region" description="Helical" evidence="7">
    <location>
        <begin position="328"/>
        <end position="351"/>
    </location>
</feature>
<dbReference type="InterPro" id="IPR002528">
    <property type="entry name" value="MATE_fam"/>
</dbReference>
<keyword evidence="5 7" id="KW-1133">Transmembrane helix</keyword>
<feature type="transmembrane region" description="Helical" evidence="7">
    <location>
        <begin position="245"/>
        <end position="270"/>
    </location>
</feature>